<dbReference type="InterPro" id="IPR002403">
    <property type="entry name" value="Cyt_P450_E_grp-IV"/>
</dbReference>
<evidence type="ECO:0000256" key="10">
    <source>
        <dbReference type="ARBA" id="ARBA00023033"/>
    </source>
</evidence>
<dbReference type="SUPFAM" id="SSF48264">
    <property type="entry name" value="Cytochrome P450"/>
    <property type="match status" value="1"/>
</dbReference>
<dbReference type="Proteomes" id="UP000239757">
    <property type="component" value="Unassembled WGS sequence"/>
</dbReference>
<evidence type="ECO:0000256" key="5">
    <source>
        <dbReference type="ARBA" id="ARBA00022692"/>
    </source>
</evidence>
<keyword evidence="7" id="KW-1133">Transmembrane helix</keyword>
<evidence type="ECO:0000256" key="1">
    <source>
        <dbReference type="ARBA" id="ARBA00001971"/>
    </source>
</evidence>
<dbReference type="GO" id="GO:0005506">
    <property type="term" value="F:iron ion binding"/>
    <property type="evidence" value="ECO:0007669"/>
    <property type="project" value="InterPro"/>
</dbReference>
<name>A0A2P5WSU9_GOSBA</name>
<evidence type="ECO:0000256" key="7">
    <source>
        <dbReference type="ARBA" id="ARBA00022989"/>
    </source>
</evidence>
<keyword evidence="4 12" id="KW-0349">Heme</keyword>
<comment type="cofactor">
    <cofactor evidence="1 12">
        <name>heme</name>
        <dbReference type="ChEBI" id="CHEBI:30413"/>
    </cofactor>
</comment>
<evidence type="ECO:0000313" key="15">
    <source>
        <dbReference type="Proteomes" id="UP000239757"/>
    </source>
</evidence>
<accession>A0A2P5WSU9</accession>
<dbReference type="GO" id="GO:0016705">
    <property type="term" value="F:oxidoreductase activity, acting on paired donors, with incorporation or reduction of molecular oxygen"/>
    <property type="evidence" value="ECO:0007669"/>
    <property type="project" value="InterPro"/>
</dbReference>
<keyword evidence="6 12" id="KW-0479">Metal-binding</keyword>
<evidence type="ECO:0000256" key="6">
    <source>
        <dbReference type="ARBA" id="ARBA00022723"/>
    </source>
</evidence>
<comment type="similarity">
    <text evidence="3 13">Belongs to the cytochrome P450 family.</text>
</comment>
<keyword evidence="10 13" id="KW-0503">Monooxygenase</keyword>
<dbReference type="GO" id="GO:0004497">
    <property type="term" value="F:monooxygenase activity"/>
    <property type="evidence" value="ECO:0007669"/>
    <property type="project" value="UniProtKB-KW"/>
</dbReference>
<dbReference type="InterPro" id="IPR036396">
    <property type="entry name" value="Cyt_P450_sf"/>
</dbReference>
<evidence type="ECO:0000256" key="11">
    <source>
        <dbReference type="ARBA" id="ARBA00023136"/>
    </source>
</evidence>
<gene>
    <name evidence="14" type="ORF">GOBAR_AA26501</name>
</gene>
<proteinExistence type="inferred from homology"/>
<keyword evidence="8 13" id="KW-0560">Oxidoreductase</keyword>
<comment type="subcellular location">
    <subcellularLocation>
        <location evidence="2">Membrane</location>
        <topology evidence="2">Single-pass membrane protein</topology>
    </subcellularLocation>
</comment>
<evidence type="ECO:0000256" key="8">
    <source>
        <dbReference type="ARBA" id="ARBA00023002"/>
    </source>
</evidence>
<dbReference type="GO" id="GO:0016125">
    <property type="term" value="P:sterol metabolic process"/>
    <property type="evidence" value="ECO:0007669"/>
    <property type="project" value="TreeGrafter"/>
</dbReference>
<dbReference type="CDD" id="cd11043">
    <property type="entry name" value="CYP90-like"/>
    <property type="match status" value="1"/>
</dbReference>
<dbReference type="PRINTS" id="PR00465">
    <property type="entry name" value="EP450IV"/>
</dbReference>
<dbReference type="PANTHER" id="PTHR24286">
    <property type="entry name" value="CYTOCHROME P450 26"/>
    <property type="match status" value="1"/>
</dbReference>
<dbReference type="InterPro" id="IPR001128">
    <property type="entry name" value="Cyt_P450"/>
</dbReference>
<evidence type="ECO:0000313" key="14">
    <source>
        <dbReference type="EMBL" id="PPR94165.1"/>
    </source>
</evidence>
<dbReference type="GO" id="GO:0010268">
    <property type="term" value="P:brassinosteroid homeostasis"/>
    <property type="evidence" value="ECO:0007669"/>
    <property type="project" value="TreeGrafter"/>
</dbReference>
<keyword evidence="9 12" id="KW-0408">Iron</keyword>
<dbReference type="Pfam" id="PF00067">
    <property type="entry name" value="p450"/>
    <property type="match status" value="1"/>
</dbReference>
<dbReference type="GO" id="GO:0020037">
    <property type="term" value="F:heme binding"/>
    <property type="evidence" value="ECO:0007669"/>
    <property type="project" value="InterPro"/>
</dbReference>
<evidence type="ECO:0000256" key="4">
    <source>
        <dbReference type="ARBA" id="ARBA00022617"/>
    </source>
</evidence>
<dbReference type="GO" id="GO:0016132">
    <property type="term" value="P:brassinosteroid biosynthetic process"/>
    <property type="evidence" value="ECO:0007669"/>
    <property type="project" value="TreeGrafter"/>
</dbReference>
<dbReference type="PRINTS" id="PR00385">
    <property type="entry name" value="P450"/>
</dbReference>
<keyword evidence="5" id="KW-0812">Transmembrane</keyword>
<dbReference type="AlphaFoldDB" id="A0A2P5WSU9"/>
<evidence type="ECO:0000256" key="3">
    <source>
        <dbReference type="ARBA" id="ARBA00010617"/>
    </source>
</evidence>
<dbReference type="PANTHER" id="PTHR24286:SF90">
    <property type="entry name" value="CYTOCHROME P450"/>
    <property type="match status" value="1"/>
</dbReference>
<keyword evidence="11" id="KW-0472">Membrane</keyword>
<organism evidence="14 15">
    <name type="scientific">Gossypium barbadense</name>
    <name type="common">Sea Island cotton</name>
    <name type="synonym">Hibiscus barbadensis</name>
    <dbReference type="NCBI Taxonomy" id="3634"/>
    <lineage>
        <taxon>Eukaryota</taxon>
        <taxon>Viridiplantae</taxon>
        <taxon>Streptophyta</taxon>
        <taxon>Embryophyta</taxon>
        <taxon>Tracheophyta</taxon>
        <taxon>Spermatophyta</taxon>
        <taxon>Magnoliopsida</taxon>
        <taxon>eudicotyledons</taxon>
        <taxon>Gunneridae</taxon>
        <taxon>Pentapetalae</taxon>
        <taxon>rosids</taxon>
        <taxon>malvids</taxon>
        <taxon>Malvales</taxon>
        <taxon>Malvaceae</taxon>
        <taxon>Malvoideae</taxon>
        <taxon>Gossypium</taxon>
    </lineage>
</organism>
<dbReference type="Gene3D" id="1.10.630.10">
    <property type="entry name" value="Cytochrome P450"/>
    <property type="match status" value="1"/>
</dbReference>
<dbReference type="FunFam" id="1.10.630.10:FF:000020">
    <property type="entry name" value="Cytochrome P450 family protein"/>
    <property type="match status" value="1"/>
</dbReference>
<dbReference type="PROSITE" id="PS00086">
    <property type="entry name" value="CYTOCHROME_P450"/>
    <property type="match status" value="1"/>
</dbReference>
<reference evidence="14 15" key="1">
    <citation type="submission" date="2015-01" db="EMBL/GenBank/DDBJ databases">
        <title>Genome of allotetraploid Gossypium barbadense reveals genomic plasticity and fiber elongation in cotton evolution.</title>
        <authorList>
            <person name="Chen X."/>
            <person name="Liu X."/>
            <person name="Zhao B."/>
            <person name="Zheng H."/>
            <person name="Hu Y."/>
            <person name="Lu G."/>
            <person name="Yang C."/>
            <person name="Chen J."/>
            <person name="Shan C."/>
            <person name="Zhang L."/>
            <person name="Zhou Y."/>
            <person name="Wang L."/>
            <person name="Guo W."/>
            <person name="Bai Y."/>
            <person name="Ruan J."/>
            <person name="Shangguan X."/>
            <person name="Mao Y."/>
            <person name="Jiang J."/>
            <person name="Zhu Y."/>
            <person name="Lei J."/>
            <person name="Kang H."/>
            <person name="Chen S."/>
            <person name="He X."/>
            <person name="Wang R."/>
            <person name="Wang Y."/>
            <person name="Chen J."/>
            <person name="Wang L."/>
            <person name="Yu S."/>
            <person name="Wang B."/>
            <person name="Wei J."/>
            <person name="Song S."/>
            <person name="Lu X."/>
            <person name="Gao Z."/>
            <person name="Gu W."/>
            <person name="Deng X."/>
            <person name="Ma D."/>
            <person name="Wang S."/>
            <person name="Liang W."/>
            <person name="Fang L."/>
            <person name="Cai C."/>
            <person name="Zhu X."/>
            <person name="Zhou B."/>
            <person name="Zhang Y."/>
            <person name="Chen Z."/>
            <person name="Xu S."/>
            <person name="Zhu R."/>
            <person name="Wang S."/>
            <person name="Zhang T."/>
            <person name="Zhao G."/>
        </authorList>
    </citation>
    <scope>NUCLEOTIDE SEQUENCE [LARGE SCALE GENOMIC DNA]</scope>
    <source>
        <strain evidence="15">cv. Xinhai21</strain>
        <tissue evidence="14">Leaf</tissue>
    </source>
</reference>
<evidence type="ECO:0000256" key="2">
    <source>
        <dbReference type="ARBA" id="ARBA00004167"/>
    </source>
</evidence>
<feature type="binding site" description="axial binding residue" evidence="12">
    <location>
        <position position="431"/>
    </location>
    <ligand>
        <name>heme</name>
        <dbReference type="ChEBI" id="CHEBI:30413"/>
    </ligand>
    <ligandPart>
        <name>Fe</name>
        <dbReference type="ChEBI" id="CHEBI:18248"/>
    </ligandPart>
</feature>
<evidence type="ECO:0008006" key="16">
    <source>
        <dbReference type="Google" id="ProtNLM"/>
    </source>
</evidence>
<sequence length="483" mass="55142">MEMMVRSVWLFVFPLLVTSIRWIYRWRNPKCKGTLPPGSMGLPLLGETLSLLVTAKSIDIHPFFKERMSRYGPLFKTSLAGRSIVISADPDFNSFLFQQEGKLVEVWYMDSFAKLLRQDTTAASGYVHKYLRHLVLNHFGVETLKHRLLPQLERAINQRLQEWVKQPEVQLKDQTAAMIFEFTAKHMLSYEPEKSSDTIALNLSNFLEGLMAFPIRVPGTAFYRCKKRQQKVIQVISKLVEERMNSGEGERISKTDFLDQIVEDMRTESFLTKEFATHVLFGIFLASFETVSSTIALAIKYLSDHPSLLQQLTEEHEQILNKKRRDCNPGLEDGLEWEDYKSMHFTNNVINESLRLANVAPGILRRVIKDIHVNGYIIPQGWAIMVVPAALQLNPEAFEDPLTFNPSRWRNIGSNATAKNFMAFGGGNRTCAGAEFSKVLMAIFLHVLVTKYRWKKMKGGDVVRAPTLGFANGFTISVLEKEP</sequence>
<evidence type="ECO:0000256" key="12">
    <source>
        <dbReference type="PIRSR" id="PIRSR602403-1"/>
    </source>
</evidence>
<evidence type="ECO:0000256" key="13">
    <source>
        <dbReference type="RuleBase" id="RU000461"/>
    </source>
</evidence>
<dbReference type="EMBL" id="KZ666609">
    <property type="protein sequence ID" value="PPR94165.1"/>
    <property type="molecule type" value="Genomic_DNA"/>
</dbReference>
<dbReference type="OrthoDB" id="1372046at2759"/>
<dbReference type="GO" id="GO:0016020">
    <property type="term" value="C:membrane"/>
    <property type="evidence" value="ECO:0007669"/>
    <property type="project" value="UniProtKB-SubCell"/>
</dbReference>
<dbReference type="InterPro" id="IPR017972">
    <property type="entry name" value="Cyt_P450_CS"/>
</dbReference>
<protein>
    <recommendedName>
        <fullName evidence="16">Cytochrome P450</fullName>
    </recommendedName>
</protein>
<evidence type="ECO:0000256" key="9">
    <source>
        <dbReference type="ARBA" id="ARBA00023004"/>
    </source>
</evidence>